<evidence type="ECO:0000313" key="2">
    <source>
        <dbReference type="Proteomes" id="UP000070501"/>
    </source>
</evidence>
<keyword evidence="2" id="KW-1185">Reference proteome</keyword>
<dbReference type="EMBL" id="KQ964248">
    <property type="protein sequence ID" value="KXJ93606.1"/>
    <property type="molecule type" value="Genomic_DNA"/>
</dbReference>
<sequence length="315" mass="35521">MGSIAIERREITAADYDIDAKKYRAEDALTEDVIKGLEVAGGCIVRNLFGQNTVYSITKDFEPHLKAHQASADYFWPTETTLLNGLVSKSDTFARELVGNGTFQAASEHFLTRPYKGFWVGQRLVQPVSKPQMNNTCAFRIAPGAKDQGFHRDDNVHHGWNGHDDAYRIGRDTGVAIFMALTPTHKANGATRFIPGSHLWDYNRPPPETNDNCVYIELNPGDAWFMLHSTLHGGSANTTEDEYRFICMATSTTGLLRQEENQYLANDIEKIKKLPLHLQRFLGWGISDPWKGYVELKDPILTLNPNEKDLVNTEY</sequence>
<dbReference type="AlphaFoldDB" id="A0A136J952"/>
<dbReference type="Gene3D" id="2.60.120.620">
    <property type="entry name" value="q2cbj1_9rhob like domain"/>
    <property type="match status" value="1"/>
</dbReference>
<dbReference type="SUPFAM" id="SSF51197">
    <property type="entry name" value="Clavaminate synthase-like"/>
    <property type="match status" value="1"/>
</dbReference>
<proteinExistence type="predicted"/>
<dbReference type="STRING" id="196109.A0A136J952"/>
<gene>
    <name evidence="1" type="ORF">Micbo1qcDRAFT_203669</name>
</gene>
<dbReference type="InParanoid" id="A0A136J952"/>
<organism evidence="1 2">
    <name type="scientific">Microdochium bolleyi</name>
    <dbReference type="NCBI Taxonomy" id="196109"/>
    <lineage>
        <taxon>Eukaryota</taxon>
        <taxon>Fungi</taxon>
        <taxon>Dikarya</taxon>
        <taxon>Ascomycota</taxon>
        <taxon>Pezizomycotina</taxon>
        <taxon>Sordariomycetes</taxon>
        <taxon>Xylariomycetidae</taxon>
        <taxon>Xylariales</taxon>
        <taxon>Microdochiaceae</taxon>
        <taxon>Microdochium</taxon>
    </lineage>
</organism>
<evidence type="ECO:0008006" key="3">
    <source>
        <dbReference type="Google" id="ProtNLM"/>
    </source>
</evidence>
<protein>
    <recommendedName>
        <fullName evidence="3">Phytanoyl-CoA dioxygenase family protein</fullName>
    </recommendedName>
</protein>
<dbReference type="Proteomes" id="UP000070501">
    <property type="component" value="Unassembled WGS sequence"/>
</dbReference>
<dbReference type="OrthoDB" id="445007at2759"/>
<dbReference type="FunCoup" id="A0A136J952">
    <property type="interactions" value="15"/>
</dbReference>
<evidence type="ECO:0000313" key="1">
    <source>
        <dbReference type="EMBL" id="KXJ93606.1"/>
    </source>
</evidence>
<dbReference type="InterPro" id="IPR008775">
    <property type="entry name" value="Phytyl_CoA_dOase-like"/>
</dbReference>
<reference evidence="2" key="1">
    <citation type="submission" date="2016-02" db="EMBL/GenBank/DDBJ databases">
        <title>Draft genome sequence of Microdochium bolleyi, a fungal endophyte of beachgrass.</title>
        <authorList>
            <consortium name="DOE Joint Genome Institute"/>
            <person name="David A.S."/>
            <person name="May G."/>
            <person name="Haridas S."/>
            <person name="Lim J."/>
            <person name="Wang M."/>
            <person name="Labutti K."/>
            <person name="Lipzen A."/>
            <person name="Barry K."/>
            <person name="Grigoriev I.V."/>
        </authorList>
    </citation>
    <scope>NUCLEOTIDE SEQUENCE [LARGE SCALE GENOMIC DNA]</scope>
    <source>
        <strain evidence="2">J235TASD1</strain>
    </source>
</reference>
<name>A0A136J952_9PEZI</name>
<dbReference type="Pfam" id="PF05721">
    <property type="entry name" value="PhyH"/>
    <property type="match status" value="1"/>
</dbReference>
<accession>A0A136J952</accession>